<proteinExistence type="predicted"/>
<keyword evidence="3" id="KW-1185">Reference proteome</keyword>
<gene>
    <name evidence="2" type="ORF">ACE1CI_08060</name>
</gene>
<comment type="caution">
    <text evidence="2">The sequence shown here is derived from an EMBL/GenBank/DDBJ whole genome shotgun (WGS) entry which is preliminary data.</text>
</comment>
<accession>A0ABV4XMD5</accession>
<feature type="transmembrane region" description="Helical" evidence="1">
    <location>
        <begin position="28"/>
        <end position="45"/>
    </location>
</feature>
<organism evidence="2 3">
    <name type="scientific">Floridaenema flaviceps BLCC-F50</name>
    <dbReference type="NCBI Taxonomy" id="3153642"/>
    <lineage>
        <taxon>Bacteria</taxon>
        <taxon>Bacillati</taxon>
        <taxon>Cyanobacteriota</taxon>
        <taxon>Cyanophyceae</taxon>
        <taxon>Oscillatoriophycideae</taxon>
        <taxon>Aerosakkonematales</taxon>
        <taxon>Aerosakkonemataceae</taxon>
        <taxon>Floridanema</taxon>
        <taxon>Floridanema flaviceps</taxon>
    </lineage>
</organism>
<keyword evidence="1" id="KW-0472">Membrane</keyword>
<dbReference type="EMBL" id="JBHFNR010000054">
    <property type="protein sequence ID" value="MFB2892883.1"/>
    <property type="molecule type" value="Genomic_DNA"/>
</dbReference>
<sequence>MLLLENLLEVGLRKKIIHKNIMLNRQKYLFPGAIIVVFILISCNSQKAINYQYQKPRIINTSFNMTNNSFDLNDLLAFTNLSKEEIRTRLSIAEENIEHNVKYEKLAQLTRFHNSNAHAGYFYFRDGKLVMLYIGKNELLEKLDPKTLQDKLGEEGIRLRSRAGKKFNHYVYPAKGVAFSADNQSVRFIEIFPPTTLEEYKAEIYEEPQPFIK</sequence>
<keyword evidence="1" id="KW-0812">Transmembrane</keyword>
<evidence type="ECO:0000256" key="1">
    <source>
        <dbReference type="SAM" id="Phobius"/>
    </source>
</evidence>
<evidence type="ECO:0000313" key="3">
    <source>
        <dbReference type="Proteomes" id="UP001576784"/>
    </source>
</evidence>
<evidence type="ECO:0000313" key="2">
    <source>
        <dbReference type="EMBL" id="MFB2892883.1"/>
    </source>
</evidence>
<dbReference type="Proteomes" id="UP001576784">
    <property type="component" value="Unassembled WGS sequence"/>
</dbReference>
<keyword evidence="1" id="KW-1133">Transmembrane helix</keyword>
<reference evidence="2 3" key="1">
    <citation type="submission" date="2024-09" db="EMBL/GenBank/DDBJ databases">
        <title>Floridaenema gen nov. (Aerosakkonemataceae, Aerosakkonematales ord. nov., Cyanobacteria) from benthic tropical and subtropical fresh waters, with the description of four new species.</title>
        <authorList>
            <person name="Moretto J.A."/>
            <person name="Berthold D.E."/>
            <person name="Lefler F.W."/>
            <person name="Huang I.-S."/>
            <person name="Laughinghouse H. IV."/>
        </authorList>
    </citation>
    <scope>NUCLEOTIDE SEQUENCE [LARGE SCALE GENOMIC DNA]</scope>
    <source>
        <strain evidence="2 3">BLCC-F50</strain>
    </source>
</reference>
<name>A0ABV4XMD5_9CYAN</name>
<protein>
    <submittedName>
        <fullName evidence="2">Uncharacterized protein</fullName>
    </submittedName>
</protein>